<dbReference type="EMBL" id="CM056741">
    <property type="protein sequence ID" value="KAJ8686786.1"/>
    <property type="molecule type" value="Genomic_DNA"/>
</dbReference>
<keyword evidence="2" id="KW-1185">Reference proteome</keyword>
<gene>
    <name evidence="1" type="ORF">QAD02_022580</name>
</gene>
<organism evidence="1 2">
    <name type="scientific">Eretmocerus hayati</name>
    <dbReference type="NCBI Taxonomy" id="131215"/>
    <lineage>
        <taxon>Eukaryota</taxon>
        <taxon>Metazoa</taxon>
        <taxon>Ecdysozoa</taxon>
        <taxon>Arthropoda</taxon>
        <taxon>Hexapoda</taxon>
        <taxon>Insecta</taxon>
        <taxon>Pterygota</taxon>
        <taxon>Neoptera</taxon>
        <taxon>Endopterygota</taxon>
        <taxon>Hymenoptera</taxon>
        <taxon>Apocrita</taxon>
        <taxon>Proctotrupomorpha</taxon>
        <taxon>Chalcidoidea</taxon>
        <taxon>Aphelinidae</taxon>
        <taxon>Aphelininae</taxon>
        <taxon>Eretmocerus</taxon>
    </lineage>
</organism>
<sequence length="722" mass="82912">MEESRTQNVINQDPDYAAIFSSEATRQDLFETNARTNVEKRIHEIIDAEFTNEINNKKKEVFKISKSLRKACRLLHYLRFAIITDFYNEESSNESGSLALKQTRPHSAIINSIPTENNRIQENAQNTLQASCNSKRRNTEADTETQVKIPHLASEDQNIETPCVKAFKKSKRRIIVGNISKWIPPELRYNNASHKWTVYVRDSQKCDIGLFVSKVRFFLHPSYKPNDVVELTSPPFHLVRHGWGEFPVRVQLHFVNDADKPVDVIHHLKLDRTFTGLQTIGSETIVDLWIGANEEPVRSEDRHQNSVDHSSVLEEKCDSPKTYNFLIDHDYFGFTETSNQKIPHSEGKLVLSGGITTQSLNSLETITHEKSQTSNHTLFPQESKLTNCDPIDKQSLGKVGAIQRTWSTCSLTAKKDQSFNPQSECSDKNMVLLIELTKKSRMCSLLAVFKFIIRRMPLFTEKSLEPHYKMLHPYACEDYQTYINYSRGKQLGLERQRALAVLNVLEEVKYMQNTWTVKELIIWARRYCYTPIYKTAGFQRICLSKQKFDLENHHTKYQSSSTLPKQLDSWLLDCQKSEPLISNNTCKDDDEIDVLTITTEKSNSLSKHNNSVHQNSPVISLEYCRGNNDLDEYTWRTVQKLGLKLNNEQIIPGVSANISNSLISRAVECLMDDLIRLSFSCAVDRCEDEKDSISIKLEDVQMALLKREEFDIFTNSGLGSDS</sequence>
<comment type="caution">
    <text evidence="1">The sequence shown here is derived from an EMBL/GenBank/DDBJ whole genome shotgun (WGS) entry which is preliminary data.</text>
</comment>
<name>A0ACC2PVG9_9HYME</name>
<evidence type="ECO:0000313" key="1">
    <source>
        <dbReference type="EMBL" id="KAJ8686786.1"/>
    </source>
</evidence>
<dbReference type="Proteomes" id="UP001239111">
    <property type="component" value="Chromosome 1"/>
</dbReference>
<protein>
    <submittedName>
        <fullName evidence="1">Uncharacterized protein</fullName>
    </submittedName>
</protein>
<accession>A0ACC2PVG9</accession>
<evidence type="ECO:0000313" key="2">
    <source>
        <dbReference type="Proteomes" id="UP001239111"/>
    </source>
</evidence>
<proteinExistence type="predicted"/>
<reference evidence="1" key="1">
    <citation type="submission" date="2023-04" db="EMBL/GenBank/DDBJ databases">
        <title>A chromosome-level genome assembly of the parasitoid wasp Eretmocerus hayati.</title>
        <authorList>
            <person name="Zhong Y."/>
            <person name="Liu S."/>
            <person name="Liu Y."/>
        </authorList>
    </citation>
    <scope>NUCLEOTIDE SEQUENCE</scope>
    <source>
        <strain evidence="1">ZJU_SS_LIU_2023</strain>
    </source>
</reference>